<comment type="caution">
    <text evidence="5">The sequence shown here is derived from an EMBL/GenBank/DDBJ whole genome shotgun (WGS) entry which is preliminary data.</text>
</comment>
<dbReference type="CDD" id="cd03230">
    <property type="entry name" value="ABC_DR_subfamily_A"/>
    <property type="match status" value="1"/>
</dbReference>
<name>A0A1S2M2A6_9BACI</name>
<dbReference type="STRING" id="472963.BKP45_15240"/>
<dbReference type="GO" id="GO:0016887">
    <property type="term" value="F:ATP hydrolysis activity"/>
    <property type="evidence" value="ECO:0007669"/>
    <property type="project" value="InterPro"/>
</dbReference>
<sequence length="293" mass="33251">MSSILEVTGLNKSYRDFSLTDVSFSLDEDCITGFIGINGAGKTTTIRTILGLVTRASGTIKFFGKDMNKYEQELKDRIGIVLDDGGFYDELSMAEMTSIISPAYSRWSEQDYKTFMERFSLNPRQKIATLSKGMRMKYSLTLALSHQADLLIMDEPTSGLDPLIRSQLMEILKDYMKQGGKGVFFSTHITSDLDKVADMLILINNGRILFEEEKDMLIDTHRLVKGDIKDLTDETRNLFLNIEETEFGFSGITNQLSKVQKNMHDILIERPTIEDIMLGYIEKEAKNNVITSR</sequence>
<keyword evidence="2" id="KW-0547">Nucleotide-binding</keyword>
<dbReference type="InterPro" id="IPR003593">
    <property type="entry name" value="AAA+_ATPase"/>
</dbReference>
<evidence type="ECO:0000256" key="2">
    <source>
        <dbReference type="ARBA" id="ARBA00022741"/>
    </source>
</evidence>
<proteinExistence type="predicted"/>
<organism evidence="5 6">
    <name type="scientific">Anaerobacillus alkalidiazotrophicus</name>
    <dbReference type="NCBI Taxonomy" id="472963"/>
    <lineage>
        <taxon>Bacteria</taxon>
        <taxon>Bacillati</taxon>
        <taxon>Bacillota</taxon>
        <taxon>Bacilli</taxon>
        <taxon>Bacillales</taxon>
        <taxon>Bacillaceae</taxon>
        <taxon>Anaerobacillus</taxon>
    </lineage>
</organism>
<dbReference type="Proteomes" id="UP000180057">
    <property type="component" value="Unassembled WGS sequence"/>
</dbReference>
<accession>A0A1S2M2A6</accession>
<protein>
    <submittedName>
        <fullName evidence="5">Sodium ABC transporter ATP-binding protein</fullName>
    </submittedName>
</protein>
<feature type="domain" description="ABC transporter" evidence="4">
    <location>
        <begin position="2"/>
        <end position="230"/>
    </location>
</feature>
<gene>
    <name evidence="5" type="ORF">BKP45_15240</name>
</gene>
<dbReference type="OrthoDB" id="9804819at2"/>
<evidence type="ECO:0000259" key="4">
    <source>
        <dbReference type="PROSITE" id="PS50893"/>
    </source>
</evidence>
<dbReference type="PANTHER" id="PTHR42939:SF3">
    <property type="entry name" value="ABC TRANSPORTER ATP-BINDING COMPONENT"/>
    <property type="match status" value="1"/>
</dbReference>
<dbReference type="InterPro" id="IPR027417">
    <property type="entry name" value="P-loop_NTPase"/>
</dbReference>
<keyword evidence="3 5" id="KW-0067">ATP-binding</keyword>
<dbReference type="SUPFAM" id="SSF52540">
    <property type="entry name" value="P-loop containing nucleoside triphosphate hydrolases"/>
    <property type="match status" value="1"/>
</dbReference>
<dbReference type="Pfam" id="PF00005">
    <property type="entry name" value="ABC_tran"/>
    <property type="match status" value="1"/>
</dbReference>
<evidence type="ECO:0000313" key="5">
    <source>
        <dbReference type="EMBL" id="OIJ18882.1"/>
    </source>
</evidence>
<reference evidence="5 6" key="1">
    <citation type="submission" date="2016-10" db="EMBL/GenBank/DDBJ databases">
        <title>Draft genome sequences of four alkaliphilic bacteria belonging to the Anaerobacillus genus.</title>
        <authorList>
            <person name="Bassil N.M."/>
            <person name="Lloyd J.R."/>
        </authorList>
    </citation>
    <scope>NUCLEOTIDE SEQUENCE [LARGE SCALE GENOMIC DNA]</scope>
    <source>
        <strain evidence="5 6">DSM 22531</strain>
    </source>
</reference>
<evidence type="ECO:0000256" key="3">
    <source>
        <dbReference type="ARBA" id="ARBA00022840"/>
    </source>
</evidence>
<dbReference type="InterPro" id="IPR003439">
    <property type="entry name" value="ABC_transporter-like_ATP-bd"/>
</dbReference>
<dbReference type="AlphaFoldDB" id="A0A1S2M2A6"/>
<keyword evidence="1" id="KW-0813">Transport</keyword>
<dbReference type="SMART" id="SM00382">
    <property type="entry name" value="AAA"/>
    <property type="match status" value="1"/>
</dbReference>
<dbReference type="GO" id="GO:0005524">
    <property type="term" value="F:ATP binding"/>
    <property type="evidence" value="ECO:0007669"/>
    <property type="project" value="UniProtKB-KW"/>
</dbReference>
<dbReference type="InterPro" id="IPR051782">
    <property type="entry name" value="ABC_Transporter_VariousFunc"/>
</dbReference>
<dbReference type="PROSITE" id="PS50893">
    <property type="entry name" value="ABC_TRANSPORTER_2"/>
    <property type="match status" value="1"/>
</dbReference>
<evidence type="ECO:0000313" key="6">
    <source>
        <dbReference type="Proteomes" id="UP000180057"/>
    </source>
</evidence>
<dbReference type="EMBL" id="MLQS01000024">
    <property type="protein sequence ID" value="OIJ18882.1"/>
    <property type="molecule type" value="Genomic_DNA"/>
</dbReference>
<dbReference type="Gene3D" id="3.40.50.300">
    <property type="entry name" value="P-loop containing nucleotide triphosphate hydrolases"/>
    <property type="match status" value="1"/>
</dbReference>
<evidence type="ECO:0000256" key="1">
    <source>
        <dbReference type="ARBA" id="ARBA00022448"/>
    </source>
</evidence>
<keyword evidence="6" id="KW-1185">Reference proteome</keyword>
<dbReference type="PANTHER" id="PTHR42939">
    <property type="entry name" value="ABC TRANSPORTER ATP-BINDING PROTEIN ALBC-RELATED"/>
    <property type="match status" value="1"/>
</dbReference>
<dbReference type="RefSeq" id="WP_071390554.1">
    <property type="nucleotide sequence ID" value="NZ_MLQS01000024.1"/>
</dbReference>